<dbReference type="EMBL" id="CYSA01000026">
    <property type="protein sequence ID" value="CUH67300.1"/>
    <property type="molecule type" value="Genomic_DNA"/>
</dbReference>
<accession>A0A0P1FHI1</accession>
<protein>
    <submittedName>
        <fullName evidence="1">Uncharacterized protein</fullName>
    </submittedName>
</protein>
<gene>
    <name evidence="1" type="ORF">TG4357_02928</name>
</gene>
<proteinExistence type="predicted"/>
<reference evidence="1 2" key="1">
    <citation type="submission" date="2015-09" db="EMBL/GenBank/DDBJ databases">
        <authorList>
            <consortium name="Swine Surveillance"/>
        </authorList>
    </citation>
    <scope>NUCLEOTIDE SEQUENCE [LARGE SCALE GENOMIC DNA]</scope>
    <source>
        <strain evidence="1 2">CECT 4357</strain>
    </source>
</reference>
<dbReference type="AlphaFoldDB" id="A0A0P1FHI1"/>
<keyword evidence="2" id="KW-1185">Reference proteome</keyword>
<sequence>MVRDLETGDYAAFRTGVAVLHTEQRNRVRVEFAPQYAQTKLSMPSYPAAAKMTLVARCSNGDDWLKGLFSRF</sequence>
<name>A0A0P1FHI1_THAGE</name>
<evidence type="ECO:0000313" key="2">
    <source>
        <dbReference type="Proteomes" id="UP000051587"/>
    </source>
</evidence>
<organism evidence="1 2">
    <name type="scientific">Thalassovita gelatinovora</name>
    <name type="common">Thalassobius gelatinovorus</name>
    <dbReference type="NCBI Taxonomy" id="53501"/>
    <lineage>
        <taxon>Bacteria</taxon>
        <taxon>Pseudomonadati</taxon>
        <taxon>Pseudomonadota</taxon>
        <taxon>Alphaproteobacteria</taxon>
        <taxon>Rhodobacterales</taxon>
        <taxon>Roseobacteraceae</taxon>
        <taxon>Thalassovita</taxon>
    </lineage>
</organism>
<dbReference type="Proteomes" id="UP000051587">
    <property type="component" value="Unassembled WGS sequence"/>
</dbReference>
<evidence type="ECO:0000313" key="1">
    <source>
        <dbReference type="EMBL" id="CUH67300.1"/>
    </source>
</evidence>